<dbReference type="OrthoDB" id="5586401at2759"/>
<dbReference type="InterPro" id="IPR039870">
    <property type="entry name" value="Coa4-like"/>
</dbReference>
<organism evidence="1 2">
    <name type="scientific">Pneumocystis jirovecii (strain RU7)</name>
    <name type="common">Human pneumocystis pneumonia agent</name>
    <dbReference type="NCBI Taxonomy" id="1408657"/>
    <lineage>
        <taxon>Eukaryota</taxon>
        <taxon>Fungi</taxon>
        <taxon>Dikarya</taxon>
        <taxon>Ascomycota</taxon>
        <taxon>Taphrinomycotina</taxon>
        <taxon>Pneumocystomycetes</taxon>
        <taxon>Pneumocystaceae</taxon>
        <taxon>Pneumocystis</taxon>
    </lineage>
</organism>
<dbReference type="Proteomes" id="UP000053447">
    <property type="component" value="Unassembled WGS sequence"/>
</dbReference>
<dbReference type="PANTHER" id="PTHR13639:SF2">
    <property type="entry name" value="CYTOCHROME C OXIDASE ASSEMBLY FACTOR 4 HOMOLOG, MITOCHONDRIAL"/>
    <property type="match status" value="1"/>
</dbReference>
<dbReference type="AlphaFoldDB" id="A0A0W4ZU29"/>
<comment type="caution">
    <text evidence="1">The sequence shown here is derived from an EMBL/GenBank/DDBJ whole genome shotgun (WGS) entry which is preliminary data.</text>
</comment>
<evidence type="ECO:0000313" key="2">
    <source>
        <dbReference type="Proteomes" id="UP000053447"/>
    </source>
</evidence>
<dbReference type="STRING" id="1408657.A0A0W4ZU29"/>
<dbReference type="PANTHER" id="PTHR13639">
    <property type="entry name" value="CYTOCHROME C OXIDASE ASSEMBLY FACTOR 4 HOMOLOG, MITOCHONDRIAL"/>
    <property type="match status" value="1"/>
</dbReference>
<evidence type="ECO:0008006" key="3">
    <source>
        <dbReference type="Google" id="ProtNLM"/>
    </source>
</evidence>
<evidence type="ECO:0000313" key="1">
    <source>
        <dbReference type="EMBL" id="KTW31840.1"/>
    </source>
</evidence>
<dbReference type="RefSeq" id="XP_018230532.1">
    <property type="nucleotide sequence ID" value="XM_018373364.1"/>
</dbReference>
<name>A0A0W4ZU29_PNEJ7</name>
<protein>
    <recommendedName>
        <fullName evidence="3">CHCH domain-containing protein</fullName>
    </recommendedName>
</protein>
<dbReference type="GeneID" id="28939619"/>
<dbReference type="GO" id="GO:0033617">
    <property type="term" value="P:mitochondrial respiratory chain complex IV assembly"/>
    <property type="evidence" value="ECO:0007669"/>
    <property type="project" value="InterPro"/>
</dbReference>
<keyword evidence="2" id="KW-1185">Reference proteome</keyword>
<accession>A0A0W4ZU29</accession>
<dbReference type="GO" id="GO:0005758">
    <property type="term" value="C:mitochondrial intermembrane space"/>
    <property type="evidence" value="ECO:0007669"/>
    <property type="project" value="InterPro"/>
</dbReference>
<dbReference type="VEuPathDB" id="FungiDB:T551_01101"/>
<dbReference type="EMBL" id="LFWA01000004">
    <property type="protein sequence ID" value="KTW31840.1"/>
    <property type="molecule type" value="Genomic_DNA"/>
</dbReference>
<gene>
    <name evidence="1" type="ORF">T551_01101</name>
</gene>
<proteinExistence type="predicted"/>
<reference evidence="2" key="1">
    <citation type="journal article" date="2016" name="Nat. Commun.">
        <title>Genome analysis of three Pneumocystis species reveals adaptation mechanisms to life exclusively in mammalian hosts.</title>
        <authorList>
            <person name="Ma L."/>
            <person name="Chen Z."/>
            <person name="Huang D.W."/>
            <person name="Kutty G."/>
            <person name="Ishihara M."/>
            <person name="Wang H."/>
            <person name="Abouelleil A."/>
            <person name="Bishop L."/>
            <person name="Davey E."/>
            <person name="Deng R."/>
            <person name="Deng X."/>
            <person name="Fan L."/>
            <person name="Fantoni G."/>
            <person name="Fitzgerald M."/>
            <person name="Gogineni E."/>
            <person name="Goldberg J.M."/>
            <person name="Handley G."/>
            <person name="Hu X."/>
            <person name="Huber C."/>
            <person name="Jiao X."/>
            <person name="Jones K."/>
            <person name="Levin J.Z."/>
            <person name="Liu Y."/>
            <person name="Macdonald P."/>
            <person name="Melnikov A."/>
            <person name="Raley C."/>
            <person name="Sassi M."/>
            <person name="Sherman B.T."/>
            <person name="Song X."/>
            <person name="Sykes S."/>
            <person name="Tran B."/>
            <person name="Walsh L."/>
            <person name="Xia Y."/>
            <person name="Yang J."/>
            <person name="Young S."/>
            <person name="Zeng Q."/>
            <person name="Zheng X."/>
            <person name="Stephens R."/>
            <person name="Nusbaum C."/>
            <person name="Birren B.W."/>
            <person name="Azadi P."/>
            <person name="Lempicki R.A."/>
            <person name="Cuomo C.A."/>
            <person name="Kovacs J.A."/>
        </authorList>
    </citation>
    <scope>NUCLEOTIDE SEQUENCE [LARGE SCALE GENOMIC DNA]</scope>
    <source>
        <strain evidence="2">RU7</strain>
    </source>
</reference>
<sequence>MKQESVSNNSHFNVENSFEKILNSSGCIQERETLQECYYEKRDWRLCSEELKRFRQCWTLRNNNHKIIENSSLNQSN</sequence>